<evidence type="ECO:0000313" key="2">
    <source>
        <dbReference type="EMBL" id="KAK9119465.1"/>
    </source>
</evidence>
<name>A0AAP0IQB1_9MAGN</name>
<evidence type="ECO:0000313" key="3">
    <source>
        <dbReference type="Proteomes" id="UP001419268"/>
    </source>
</evidence>
<feature type="region of interest" description="Disordered" evidence="1">
    <location>
        <begin position="1"/>
        <end position="77"/>
    </location>
</feature>
<evidence type="ECO:0000256" key="1">
    <source>
        <dbReference type="SAM" id="MobiDB-lite"/>
    </source>
</evidence>
<sequence>MAESGEVEGARAKQLQRDRCGKAKRTAGAKRGQPINMTQQQQRRISNTDGGSSAATDRQRDARTAIPAPEVARVSHEDAARETVSQRMVQSQSASAQACSSAMQRRDSGSGAAALLSGRCRYPPIECTLGALIRVCGYLIVARVRVGRQVSRPEPESAGLLP</sequence>
<proteinExistence type="predicted"/>
<feature type="compositionally biased region" description="Polar residues" evidence="1">
    <location>
        <begin position="35"/>
        <end position="53"/>
    </location>
</feature>
<dbReference type="EMBL" id="JBBNAG010000007">
    <property type="protein sequence ID" value="KAK9119465.1"/>
    <property type="molecule type" value="Genomic_DNA"/>
</dbReference>
<dbReference type="AlphaFoldDB" id="A0AAP0IQB1"/>
<protein>
    <submittedName>
        <fullName evidence="2">Uncharacterized protein</fullName>
    </submittedName>
</protein>
<accession>A0AAP0IQB1</accession>
<organism evidence="2 3">
    <name type="scientific">Stephania cephalantha</name>
    <dbReference type="NCBI Taxonomy" id="152367"/>
    <lineage>
        <taxon>Eukaryota</taxon>
        <taxon>Viridiplantae</taxon>
        <taxon>Streptophyta</taxon>
        <taxon>Embryophyta</taxon>
        <taxon>Tracheophyta</taxon>
        <taxon>Spermatophyta</taxon>
        <taxon>Magnoliopsida</taxon>
        <taxon>Ranunculales</taxon>
        <taxon>Menispermaceae</taxon>
        <taxon>Menispermoideae</taxon>
        <taxon>Cissampelideae</taxon>
        <taxon>Stephania</taxon>
    </lineage>
</organism>
<gene>
    <name evidence="2" type="ORF">Scep_017558</name>
</gene>
<comment type="caution">
    <text evidence="2">The sequence shown here is derived from an EMBL/GenBank/DDBJ whole genome shotgun (WGS) entry which is preliminary data.</text>
</comment>
<keyword evidence="3" id="KW-1185">Reference proteome</keyword>
<dbReference type="Proteomes" id="UP001419268">
    <property type="component" value="Unassembled WGS sequence"/>
</dbReference>
<feature type="compositionally biased region" description="Basic and acidic residues" evidence="1">
    <location>
        <begin position="8"/>
        <end position="21"/>
    </location>
</feature>
<reference evidence="2 3" key="1">
    <citation type="submission" date="2024-01" db="EMBL/GenBank/DDBJ databases">
        <title>Genome assemblies of Stephania.</title>
        <authorList>
            <person name="Yang L."/>
        </authorList>
    </citation>
    <scope>NUCLEOTIDE SEQUENCE [LARGE SCALE GENOMIC DNA]</scope>
    <source>
        <strain evidence="2">JXDWG</strain>
        <tissue evidence="2">Leaf</tissue>
    </source>
</reference>